<keyword evidence="4" id="KW-0460">Magnesium</keyword>
<protein>
    <submittedName>
        <fullName evidence="8">Uncharacterized protein</fullName>
    </submittedName>
</protein>
<dbReference type="InterPro" id="IPR005630">
    <property type="entry name" value="Terpene_synthase_metal-bd"/>
</dbReference>
<dbReference type="InterPro" id="IPR001906">
    <property type="entry name" value="Terpene_synth_N"/>
</dbReference>
<organism evidence="8 9">
    <name type="scientific">Hevea brasiliensis</name>
    <name type="common">Para rubber tree</name>
    <name type="synonym">Siphonia brasiliensis</name>
    <dbReference type="NCBI Taxonomy" id="3981"/>
    <lineage>
        <taxon>Eukaryota</taxon>
        <taxon>Viridiplantae</taxon>
        <taxon>Streptophyta</taxon>
        <taxon>Embryophyta</taxon>
        <taxon>Tracheophyta</taxon>
        <taxon>Spermatophyta</taxon>
        <taxon>Magnoliopsida</taxon>
        <taxon>eudicotyledons</taxon>
        <taxon>Gunneridae</taxon>
        <taxon>Pentapetalae</taxon>
        <taxon>rosids</taxon>
        <taxon>fabids</taxon>
        <taxon>Malpighiales</taxon>
        <taxon>Euphorbiaceae</taxon>
        <taxon>Crotonoideae</taxon>
        <taxon>Micrandreae</taxon>
        <taxon>Hevea</taxon>
    </lineage>
</organism>
<evidence type="ECO:0000256" key="5">
    <source>
        <dbReference type="ARBA" id="ARBA00023239"/>
    </source>
</evidence>
<dbReference type="GO" id="GO:0000287">
    <property type="term" value="F:magnesium ion binding"/>
    <property type="evidence" value="ECO:0007669"/>
    <property type="project" value="InterPro"/>
</dbReference>
<dbReference type="Pfam" id="PF01397">
    <property type="entry name" value="Terpene_synth"/>
    <property type="match status" value="1"/>
</dbReference>
<evidence type="ECO:0000313" key="9">
    <source>
        <dbReference type="Proteomes" id="UP000467840"/>
    </source>
</evidence>
<dbReference type="CDD" id="cd00684">
    <property type="entry name" value="Terpene_cyclase_plant_C1"/>
    <property type="match status" value="1"/>
</dbReference>
<dbReference type="InterPro" id="IPR034741">
    <property type="entry name" value="Terpene_cyclase-like_1_C"/>
</dbReference>
<dbReference type="InterPro" id="IPR036965">
    <property type="entry name" value="Terpene_synth_N_sf"/>
</dbReference>
<dbReference type="EMBL" id="JAAGAX010000017">
    <property type="protein sequence ID" value="KAF2285869.1"/>
    <property type="molecule type" value="Genomic_DNA"/>
</dbReference>
<evidence type="ECO:0000256" key="4">
    <source>
        <dbReference type="ARBA" id="ARBA00022842"/>
    </source>
</evidence>
<dbReference type="InterPro" id="IPR008949">
    <property type="entry name" value="Isoprenoid_synthase_dom_sf"/>
</dbReference>
<dbReference type="AlphaFoldDB" id="A0A6A6KED3"/>
<evidence type="ECO:0000256" key="2">
    <source>
        <dbReference type="ARBA" id="ARBA00006333"/>
    </source>
</evidence>
<dbReference type="SFLD" id="SFLDS00005">
    <property type="entry name" value="Isoprenoid_Synthase_Type_I"/>
    <property type="match status" value="1"/>
</dbReference>
<dbReference type="GO" id="GO:0016102">
    <property type="term" value="P:diterpenoid biosynthetic process"/>
    <property type="evidence" value="ECO:0007669"/>
    <property type="project" value="InterPro"/>
</dbReference>
<evidence type="ECO:0000256" key="1">
    <source>
        <dbReference type="ARBA" id="ARBA00001946"/>
    </source>
</evidence>
<dbReference type="SUPFAM" id="SSF48576">
    <property type="entry name" value="Terpenoid synthases"/>
    <property type="match status" value="1"/>
</dbReference>
<dbReference type="PANTHER" id="PTHR31225">
    <property type="entry name" value="OS04G0344100 PROTEIN-RELATED"/>
    <property type="match status" value="1"/>
</dbReference>
<proteinExistence type="inferred from homology"/>
<dbReference type="GO" id="GO:0010333">
    <property type="term" value="F:terpene synthase activity"/>
    <property type="evidence" value="ECO:0007669"/>
    <property type="project" value="InterPro"/>
</dbReference>
<dbReference type="SMR" id="A0A6A6KED3"/>
<feature type="domain" description="Terpene synthase metal-binding" evidence="7">
    <location>
        <begin position="254"/>
        <end position="493"/>
    </location>
</feature>
<name>A0A6A6KED3_HEVBR</name>
<keyword evidence="9" id="KW-1185">Reference proteome</keyword>
<dbReference type="Gene3D" id="1.50.10.130">
    <property type="entry name" value="Terpene synthase, N-terminal domain"/>
    <property type="match status" value="1"/>
</dbReference>
<evidence type="ECO:0000259" key="7">
    <source>
        <dbReference type="Pfam" id="PF03936"/>
    </source>
</evidence>
<reference evidence="8 9" key="1">
    <citation type="journal article" date="2020" name="Mol. Plant">
        <title>The Chromosome-Based Rubber Tree Genome Provides New Insights into Spurge Genome Evolution and Rubber Biosynthesis.</title>
        <authorList>
            <person name="Liu J."/>
            <person name="Shi C."/>
            <person name="Shi C.C."/>
            <person name="Li W."/>
            <person name="Zhang Q.J."/>
            <person name="Zhang Y."/>
            <person name="Li K."/>
            <person name="Lu H.F."/>
            <person name="Shi C."/>
            <person name="Zhu S.T."/>
            <person name="Xiao Z.Y."/>
            <person name="Nan H."/>
            <person name="Yue Y."/>
            <person name="Zhu X.G."/>
            <person name="Wu Y."/>
            <person name="Hong X.N."/>
            <person name="Fan G.Y."/>
            <person name="Tong Y."/>
            <person name="Zhang D."/>
            <person name="Mao C.L."/>
            <person name="Liu Y.L."/>
            <person name="Hao S.J."/>
            <person name="Liu W.Q."/>
            <person name="Lv M.Q."/>
            <person name="Zhang H.B."/>
            <person name="Liu Y."/>
            <person name="Hu-Tang G.R."/>
            <person name="Wang J.P."/>
            <person name="Wang J.H."/>
            <person name="Sun Y.H."/>
            <person name="Ni S.B."/>
            <person name="Chen W.B."/>
            <person name="Zhang X.C."/>
            <person name="Jiao Y.N."/>
            <person name="Eichler E.E."/>
            <person name="Li G.H."/>
            <person name="Liu X."/>
            <person name="Gao L.Z."/>
        </authorList>
    </citation>
    <scope>NUCLEOTIDE SEQUENCE [LARGE SCALE GENOMIC DNA]</scope>
    <source>
        <strain evidence="9">cv. GT1</strain>
        <tissue evidence="8">Leaf</tissue>
    </source>
</reference>
<accession>A0A6A6KED3</accession>
<comment type="similarity">
    <text evidence="2">Belongs to the terpene synthase family.</text>
</comment>
<dbReference type="FunFam" id="1.50.10.130:FF:000001">
    <property type="entry name" value="Isoprene synthase, chloroplastic"/>
    <property type="match status" value="1"/>
</dbReference>
<dbReference type="InterPro" id="IPR008930">
    <property type="entry name" value="Terpenoid_cyclase/PrenylTrfase"/>
</dbReference>
<dbReference type="SFLD" id="SFLDG01019">
    <property type="entry name" value="Terpene_Cyclase_Like_1_C_Termi"/>
    <property type="match status" value="1"/>
</dbReference>
<dbReference type="Proteomes" id="UP000467840">
    <property type="component" value="Chromosome 3"/>
</dbReference>
<dbReference type="FunFam" id="1.10.600.10:FF:000007">
    <property type="entry name" value="Isoprene synthase, chloroplastic"/>
    <property type="match status" value="1"/>
</dbReference>
<gene>
    <name evidence="8" type="ORF">GH714_008546</name>
</gene>
<sequence length="512" mass="59607">MADQDSAFFTSTTNRINSANYHPAIWGDYFLTPVSDSKTTDTSIQQPFEVLKQEVRRMLRDDIDESSQKLHLINRIQRLGVAYHFTSEIEDALEKICHDYSSDGNDLYTAALWFRLLRQQGIKVSSDIFVKFKDSEGEFKESLKQDVDGMLSLYEAAHLGIRGEDILDEAIAFTTANLYSLLPQLSPHLAQQVSHALNRPIHKCLPRLEARHYIDAYKWDKSYNTTLLEFAKLDFNRLQEVHQKELNGITEWWKNLDFPAKLPYARDRLVECFFWSVGVYFEPQYSIARKNLAKVISMATILDDTYDNYATCEELELFTDAIERWDIKTIDTLPEYMKMIYASMLDLYNEIEESIAEEGSSYCVHYAKEAIKRMLRSYLAEAKWRNEGYVPKMEEYLQVSLISSGYPMVTTTSFLSMGKIATTDAFEWVSNDPKIIRALSLLCRLMNDIVSHEFEQNREHAPSSVECYMKQHGVSEEETVKLFREEIANAWKDINEEWLKPTPAPRPFWREL</sequence>
<dbReference type="InterPro" id="IPR050148">
    <property type="entry name" value="Terpene_synthase-like"/>
</dbReference>
<keyword evidence="5" id="KW-0456">Lyase</keyword>
<evidence type="ECO:0000256" key="3">
    <source>
        <dbReference type="ARBA" id="ARBA00022723"/>
    </source>
</evidence>
<dbReference type="SUPFAM" id="SSF48239">
    <property type="entry name" value="Terpenoid cyclases/Protein prenyltransferases"/>
    <property type="match status" value="1"/>
</dbReference>
<evidence type="ECO:0000259" key="6">
    <source>
        <dbReference type="Pfam" id="PF01397"/>
    </source>
</evidence>
<evidence type="ECO:0000313" key="8">
    <source>
        <dbReference type="EMBL" id="KAF2285869.1"/>
    </source>
</evidence>
<dbReference type="PANTHER" id="PTHR31225:SF221">
    <property type="entry name" value="(-)-GERMACRENE D SYNTHASE"/>
    <property type="match status" value="1"/>
</dbReference>
<comment type="cofactor">
    <cofactor evidence="1">
        <name>Mg(2+)</name>
        <dbReference type="ChEBI" id="CHEBI:18420"/>
    </cofactor>
</comment>
<dbReference type="Pfam" id="PF03936">
    <property type="entry name" value="Terpene_synth_C"/>
    <property type="match status" value="1"/>
</dbReference>
<dbReference type="InterPro" id="IPR044814">
    <property type="entry name" value="Terpene_cyclase_plant_C1"/>
</dbReference>
<comment type="caution">
    <text evidence="8">The sequence shown here is derived from an EMBL/GenBank/DDBJ whole genome shotgun (WGS) entry which is preliminary data.</text>
</comment>
<dbReference type="Gene3D" id="1.10.600.10">
    <property type="entry name" value="Farnesyl Diphosphate Synthase"/>
    <property type="match status" value="1"/>
</dbReference>
<feature type="domain" description="Terpene synthase N-terminal" evidence="6">
    <location>
        <begin position="25"/>
        <end position="197"/>
    </location>
</feature>
<dbReference type="GO" id="GO:0120251">
    <property type="term" value="P:hydrocarbon biosynthetic process"/>
    <property type="evidence" value="ECO:0007669"/>
    <property type="project" value="UniProtKB-ARBA"/>
</dbReference>
<keyword evidence="3" id="KW-0479">Metal-binding</keyword>